<reference evidence="10 11" key="1">
    <citation type="submission" date="2021-06" db="EMBL/GenBank/DDBJ databases">
        <authorList>
            <person name="Sun Q."/>
            <person name="Li D."/>
        </authorList>
    </citation>
    <scope>NUCLEOTIDE SEQUENCE [LARGE SCALE GENOMIC DNA]</scope>
    <source>
        <strain evidence="10 11">MSJ-6</strain>
    </source>
</reference>
<dbReference type="PANTHER" id="PTHR48069:SF3">
    <property type="entry name" value="DIHYDROFOLATE REDUCTASE"/>
    <property type="match status" value="1"/>
</dbReference>
<dbReference type="PANTHER" id="PTHR48069">
    <property type="entry name" value="DIHYDROFOLATE REDUCTASE"/>
    <property type="match status" value="1"/>
</dbReference>
<evidence type="ECO:0000313" key="10">
    <source>
        <dbReference type="EMBL" id="MBU5672519.1"/>
    </source>
</evidence>
<dbReference type="Pfam" id="PF00186">
    <property type="entry name" value="DHFR_1"/>
    <property type="match status" value="1"/>
</dbReference>
<gene>
    <name evidence="10" type="ORF">KQJ23_11850</name>
</gene>
<dbReference type="PROSITE" id="PS00075">
    <property type="entry name" value="DHFR_1"/>
    <property type="match status" value="1"/>
</dbReference>
<keyword evidence="6 7" id="KW-0560">Oxidoreductase</keyword>
<keyword evidence="4 7" id="KW-0554">One-carbon metabolism</keyword>
<dbReference type="EC" id="1.5.1.3" evidence="3 7"/>
<comment type="pathway">
    <text evidence="1 7">Cofactor biosynthesis; tetrahydrofolate biosynthesis; 5,6,7,8-tetrahydrofolate from 7,8-dihydrofolate: step 1/1.</text>
</comment>
<dbReference type="Proteomes" id="UP000743001">
    <property type="component" value="Unassembled WGS sequence"/>
</dbReference>
<dbReference type="InterPro" id="IPR001796">
    <property type="entry name" value="DHFR_dom"/>
</dbReference>
<evidence type="ECO:0000256" key="1">
    <source>
        <dbReference type="ARBA" id="ARBA00004903"/>
    </source>
</evidence>
<protein>
    <recommendedName>
        <fullName evidence="3 7">Dihydrofolate reductase</fullName>
        <ecNumber evidence="3 7">1.5.1.3</ecNumber>
    </recommendedName>
</protein>
<comment type="function">
    <text evidence="7">Key enzyme in folate metabolism. Catalyzes an essential reaction for de novo glycine and purine synthesis, and for DNA precursor synthesis.</text>
</comment>
<dbReference type="PROSITE" id="PS51330">
    <property type="entry name" value="DHFR_2"/>
    <property type="match status" value="1"/>
</dbReference>
<dbReference type="InterPro" id="IPR012259">
    <property type="entry name" value="DHFR"/>
</dbReference>
<dbReference type="RefSeq" id="WP_216479099.1">
    <property type="nucleotide sequence ID" value="NZ_JAHLQJ010000009.1"/>
</dbReference>
<feature type="domain" description="DHFR" evidence="9">
    <location>
        <begin position="2"/>
        <end position="161"/>
    </location>
</feature>
<dbReference type="InterPro" id="IPR017925">
    <property type="entry name" value="DHFR_CS"/>
</dbReference>
<evidence type="ECO:0000256" key="6">
    <source>
        <dbReference type="ARBA" id="ARBA00023002"/>
    </source>
</evidence>
<accession>A0ABS6FQK8</accession>
<evidence type="ECO:0000256" key="5">
    <source>
        <dbReference type="ARBA" id="ARBA00022857"/>
    </source>
</evidence>
<evidence type="ECO:0000313" key="11">
    <source>
        <dbReference type="Proteomes" id="UP000743001"/>
    </source>
</evidence>
<evidence type="ECO:0000256" key="7">
    <source>
        <dbReference type="PIRNR" id="PIRNR000194"/>
    </source>
</evidence>
<dbReference type="PIRSF" id="PIRSF000194">
    <property type="entry name" value="DHFR"/>
    <property type="match status" value="1"/>
</dbReference>
<dbReference type="EMBL" id="JAHLQJ010000009">
    <property type="protein sequence ID" value="MBU5672519.1"/>
    <property type="molecule type" value="Genomic_DNA"/>
</dbReference>
<evidence type="ECO:0000256" key="3">
    <source>
        <dbReference type="ARBA" id="ARBA00012856"/>
    </source>
</evidence>
<proteinExistence type="inferred from homology"/>
<sequence length="167" mass="19174">MSITLIWAMSRNRVIGRNNKLPWRLPADLKYFKAQTTGKTILMGRSTWESIGSKPLPGRRNIVLTHNAEYMATGAEVVHSMNEALELARQEELWVIGGAAVYRQFLEHADRLLVTLIDEDVEGDAYFPDFQWDDDYVLSGEEEGIRDEKNPYDYRFLTYVRPGSSAE</sequence>
<name>A0ABS6FQK8_9BACL</name>
<organism evidence="10 11">
    <name type="scientific">Paenibacillus brevis</name>
    <dbReference type="NCBI Taxonomy" id="2841508"/>
    <lineage>
        <taxon>Bacteria</taxon>
        <taxon>Bacillati</taxon>
        <taxon>Bacillota</taxon>
        <taxon>Bacilli</taxon>
        <taxon>Bacillales</taxon>
        <taxon>Paenibacillaceae</taxon>
        <taxon>Paenibacillus</taxon>
    </lineage>
</organism>
<evidence type="ECO:0000256" key="4">
    <source>
        <dbReference type="ARBA" id="ARBA00022563"/>
    </source>
</evidence>
<evidence type="ECO:0000256" key="2">
    <source>
        <dbReference type="ARBA" id="ARBA00009539"/>
    </source>
</evidence>
<comment type="catalytic activity">
    <reaction evidence="7">
        <text>(6S)-5,6,7,8-tetrahydrofolate + NADP(+) = 7,8-dihydrofolate + NADPH + H(+)</text>
        <dbReference type="Rhea" id="RHEA:15009"/>
        <dbReference type="ChEBI" id="CHEBI:15378"/>
        <dbReference type="ChEBI" id="CHEBI:57451"/>
        <dbReference type="ChEBI" id="CHEBI:57453"/>
        <dbReference type="ChEBI" id="CHEBI:57783"/>
        <dbReference type="ChEBI" id="CHEBI:58349"/>
        <dbReference type="EC" id="1.5.1.3"/>
    </reaction>
</comment>
<dbReference type="CDD" id="cd00209">
    <property type="entry name" value="DHFR"/>
    <property type="match status" value="1"/>
</dbReference>
<keyword evidence="11" id="KW-1185">Reference proteome</keyword>
<evidence type="ECO:0000259" key="9">
    <source>
        <dbReference type="PROSITE" id="PS51330"/>
    </source>
</evidence>
<comment type="caution">
    <text evidence="10">The sequence shown here is derived from an EMBL/GenBank/DDBJ whole genome shotgun (WGS) entry which is preliminary data.</text>
</comment>
<keyword evidence="5 7" id="KW-0521">NADP</keyword>
<evidence type="ECO:0000256" key="8">
    <source>
        <dbReference type="RuleBase" id="RU004474"/>
    </source>
</evidence>
<comment type="similarity">
    <text evidence="2 7 8">Belongs to the dihydrofolate reductase family.</text>
</comment>